<feature type="domain" description="F-box" evidence="1">
    <location>
        <begin position="1"/>
        <end position="51"/>
    </location>
</feature>
<dbReference type="Pfam" id="PF01827">
    <property type="entry name" value="FTH"/>
    <property type="match status" value="1"/>
</dbReference>
<reference evidence="2 3" key="1">
    <citation type="submission" date="2019-12" db="EMBL/GenBank/DDBJ databases">
        <title>Chromosome-level assembly of the Caenorhabditis remanei genome.</title>
        <authorList>
            <person name="Teterina A.A."/>
            <person name="Willis J.H."/>
            <person name="Phillips P.C."/>
        </authorList>
    </citation>
    <scope>NUCLEOTIDE SEQUENCE [LARGE SCALE GENOMIC DNA]</scope>
    <source>
        <strain evidence="2 3">PX506</strain>
        <tissue evidence="2">Whole organism</tissue>
    </source>
</reference>
<dbReference type="PANTHER" id="PTHR23015:SF4">
    <property type="entry name" value="DUF38 DOMAIN-CONTAINING PROTEIN-RELATED"/>
    <property type="match status" value="1"/>
</dbReference>
<dbReference type="InterPro" id="IPR001810">
    <property type="entry name" value="F-box_dom"/>
</dbReference>
<dbReference type="RefSeq" id="XP_053583157.1">
    <property type="nucleotide sequence ID" value="XM_053734244.1"/>
</dbReference>
<dbReference type="PANTHER" id="PTHR23015">
    <property type="entry name" value="UNCHARACTERIZED C.ELEGANS PROTEIN"/>
    <property type="match status" value="1"/>
</dbReference>
<proteinExistence type="predicted"/>
<dbReference type="Pfam" id="PF00646">
    <property type="entry name" value="F-box"/>
    <property type="match status" value="1"/>
</dbReference>
<comment type="caution">
    <text evidence="2">The sequence shown here is derived from an EMBL/GenBank/DDBJ whole genome shotgun (WGS) entry which is preliminary data.</text>
</comment>
<dbReference type="InterPro" id="IPR040161">
    <property type="entry name" value="FB224"/>
</dbReference>
<gene>
    <name evidence="2" type="ORF">GCK72_021412</name>
</gene>
<dbReference type="SMART" id="SM00256">
    <property type="entry name" value="FBOX"/>
    <property type="match status" value="1"/>
</dbReference>
<accession>A0A6A5GI30</accession>
<dbReference type="CTD" id="78777226"/>
<dbReference type="AlphaFoldDB" id="A0A6A5GI30"/>
<dbReference type="KEGG" id="crq:GCK72_021412"/>
<dbReference type="GO" id="GO:0045087">
    <property type="term" value="P:innate immune response"/>
    <property type="evidence" value="ECO:0007669"/>
    <property type="project" value="TreeGrafter"/>
</dbReference>
<evidence type="ECO:0000313" key="3">
    <source>
        <dbReference type="Proteomes" id="UP000483820"/>
    </source>
</evidence>
<dbReference type="PROSITE" id="PS50181">
    <property type="entry name" value="FBOX"/>
    <property type="match status" value="1"/>
</dbReference>
<evidence type="ECO:0000313" key="2">
    <source>
        <dbReference type="EMBL" id="KAF1754847.1"/>
    </source>
</evidence>
<evidence type="ECO:0000259" key="1">
    <source>
        <dbReference type="PROSITE" id="PS50181"/>
    </source>
</evidence>
<dbReference type="EMBL" id="WUAV01000005">
    <property type="protein sequence ID" value="KAF1754847.1"/>
    <property type="molecule type" value="Genomic_DNA"/>
</dbReference>
<organism evidence="2 3">
    <name type="scientific">Caenorhabditis remanei</name>
    <name type="common">Caenorhabditis vulgaris</name>
    <dbReference type="NCBI Taxonomy" id="31234"/>
    <lineage>
        <taxon>Eukaryota</taxon>
        <taxon>Metazoa</taxon>
        <taxon>Ecdysozoa</taxon>
        <taxon>Nematoda</taxon>
        <taxon>Chromadorea</taxon>
        <taxon>Rhabditida</taxon>
        <taxon>Rhabditina</taxon>
        <taxon>Rhabditomorpha</taxon>
        <taxon>Rhabditoidea</taxon>
        <taxon>Rhabditidae</taxon>
        <taxon>Peloderinae</taxon>
        <taxon>Caenorhabditis</taxon>
    </lineage>
</organism>
<protein>
    <recommendedName>
        <fullName evidence="1">F-box domain-containing protein</fullName>
    </recommendedName>
</protein>
<name>A0A6A5GI30_CAERE</name>
<sequence length="346" mass="40823">MPSLIHMPEVAMTKILAKLDFPDVQSLRKTCWDLRNTIDDLKPDPRVLRSVIRVDTDFIDWKLDFDNGYYIYPKGKFIRIQYNQVENGCQVIWYRSDGRREKFLENMDFLEAFCLDFEANMKFQQSELGNFIINFEYFKFAHEKFLEIESKLMPRLQTILSGRDPLKTKNFSMVVFKMSSILAILPYLNAKTIKRITMTDSTQGPVPDIGKWRIDELMELPHWKNAVELDIIDVFVEDVPVEKFLGFKRIYIFVEVVNMEQVLEWKEAFLNFPTLDSILIKFSSSDAVSRFISTYGDPVSDIDMFGSQRKCWFFKVPSVQVSLYDAQFRIQRLEEFPENGKILNNY</sequence>
<dbReference type="GeneID" id="78777226"/>
<dbReference type="Proteomes" id="UP000483820">
    <property type="component" value="Chromosome V"/>
</dbReference>
<dbReference type="InterPro" id="IPR002900">
    <property type="entry name" value="DUF38/FTH_CAE_spp"/>
</dbReference>